<dbReference type="InterPro" id="IPR015797">
    <property type="entry name" value="NUDIX_hydrolase-like_dom_sf"/>
</dbReference>
<dbReference type="EMBL" id="HBFA01030540">
    <property type="protein sequence ID" value="CAD8681268.1"/>
    <property type="molecule type" value="Transcribed_RNA"/>
</dbReference>
<dbReference type="InterPro" id="IPR003293">
    <property type="entry name" value="Nudix_hydrolase6-like"/>
</dbReference>
<evidence type="ECO:0000259" key="3">
    <source>
        <dbReference type="PROSITE" id="PS51462"/>
    </source>
</evidence>
<organism evidence="4">
    <name type="scientific">Pyramimonas obovata</name>
    <dbReference type="NCBI Taxonomy" id="1411642"/>
    <lineage>
        <taxon>Eukaryota</taxon>
        <taxon>Viridiplantae</taxon>
        <taxon>Chlorophyta</taxon>
        <taxon>Pyramimonadophyceae</taxon>
        <taxon>Pyramimonadales</taxon>
        <taxon>Pyramimonadaceae</taxon>
        <taxon>Pyramimonas</taxon>
        <taxon>Pyramimonas incertae sedis</taxon>
    </lineage>
</organism>
<dbReference type="PANTHER" id="PTHR13994">
    <property type="entry name" value="NUDIX HYDROLASE RELATED"/>
    <property type="match status" value="1"/>
</dbReference>
<dbReference type="PANTHER" id="PTHR13994:SF13">
    <property type="entry name" value="FI03680P"/>
    <property type="match status" value="1"/>
</dbReference>
<reference evidence="4" key="1">
    <citation type="submission" date="2021-01" db="EMBL/GenBank/DDBJ databases">
        <authorList>
            <person name="Corre E."/>
            <person name="Pelletier E."/>
            <person name="Niang G."/>
            <person name="Scheremetjew M."/>
            <person name="Finn R."/>
            <person name="Kale V."/>
            <person name="Holt S."/>
            <person name="Cochrane G."/>
            <person name="Meng A."/>
            <person name="Brown T."/>
            <person name="Cohen L."/>
        </authorList>
    </citation>
    <scope>NUCLEOTIDE SEQUENCE</scope>
    <source>
        <strain evidence="4">CCMP722</strain>
    </source>
</reference>
<dbReference type="InterPro" id="IPR040618">
    <property type="entry name" value="Pre-Nudix"/>
</dbReference>
<dbReference type="InterPro" id="IPR000086">
    <property type="entry name" value="NUDIX_hydrolase_dom"/>
</dbReference>
<dbReference type="AlphaFoldDB" id="A0A7S0RM99"/>
<sequence>MHPSNRLTAAVLRPRIQLLTSFAKTRDLNSTSVLRTPVATASKTRLGSVVASTCLSAKHKALAFGQSFRRHTLCAALCAVPVDQMSVPVLEHTEDLYNGVIVNPEGLPNPEEEDNFISSLDASIAHWKAAGKRGIWLKVPTEKAALVGTAVKAGFEFHHAEPGYVMLTQWLPVEEASTIPSNASHQIGVGALVLNEKNEILVVLEKMGPAARPGFWKTPTGLVDQGEALASAVEREVAEETGVIAEFISVVGFRESHGVGMAKKSDLFFMCACRAIKSSIKIQESEIADAKWMPVEEWLALDVYNSSLYQQMCIWGVEAVKGEYVGLKPEEMTLGLRPGTLLVYHTAHEEGVKRPKVSRTDAAPECLKPEVLAKNPKL</sequence>
<evidence type="ECO:0000256" key="1">
    <source>
        <dbReference type="ARBA" id="ARBA00005582"/>
    </source>
</evidence>
<evidence type="ECO:0000256" key="2">
    <source>
        <dbReference type="ARBA" id="ARBA00022801"/>
    </source>
</evidence>
<protein>
    <recommendedName>
        <fullName evidence="3">Nudix hydrolase domain-containing protein</fullName>
    </recommendedName>
</protein>
<dbReference type="InterPro" id="IPR020084">
    <property type="entry name" value="NUDIX_hydrolase_CS"/>
</dbReference>
<gene>
    <name evidence="4" type="ORF">POBO1169_LOCUS15393</name>
</gene>
<accession>A0A7S0RM99</accession>
<dbReference type="GO" id="GO:0051287">
    <property type="term" value="F:NAD binding"/>
    <property type="evidence" value="ECO:0007669"/>
    <property type="project" value="TreeGrafter"/>
</dbReference>
<name>A0A7S0RM99_9CHLO</name>
<dbReference type="GO" id="GO:0035529">
    <property type="term" value="F:NADH pyrophosphatase activity"/>
    <property type="evidence" value="ECO:0007669"/>
    <property type="project" value="TreeGrafter"/>
</dbReference>
<dbReference type="CDD" id="cd04670">
    <property type="entry name" value="NUDIX_ASFGF2_Nudt6"/>
    <property type="match status" value="1"/>
</dbReference>
<dbReference type="GO" id="GO:0047631">
    <property type="term" value="F:ADP-ribose diphosphatase activity"/>
    <property type="evidence" value="ECO:0007669"/>
    <property type="project" value="TreeGrafter"/>
</dbReference>
<dbReference type="PRINTS" id="PR01356">
    <property type="entry name" value="GFGPROTEIN"/>
</dbReference>
<dbReference type="PROSITE" id="PS51462">
    <property type="entry name" value="NUDIX"/>
    <property type="match status" value="1"/>
</dbReference>
<dbReference type="Gene3D" id="3.40.630.30">
    <property type="match status" value="1"/>
</dbReference>
<comment type="similarity">
    <text evidence="1">Belongs to the Nudix hydrolase family.</text>
</comment>
<dbReference type="Gene3D" id="3.90.79.10">
    <property type="entry name" value="Nucleoside Triphosphate Pyrophosphohydrolase"/>
    <property type="match status" value="1"/>
</dbReference>
<dbReference type="SUPFAM" id="SSF55811">
    <property type="entry name" value="Nudix"/>
    <property type="match status" value="1"/>
</dbReference>
<keyword evidence="2" id="KW-0378">Hydrolase</keyword>
<dbReference type="FunFam" id="3.40.630.30:FF:000016">
    <property type="entry name" value="nudix hydrolase 2"/>
    <property type="match status" value="1"/>
</dbReference>
<dbReference type="PROSITE" id="PS00893">
    <property type="entry name" value="NUDIX_BOX"/>
    <property type="match status" value="1"/>
</dbReference>
<proteinExistence type="inferred from homology"/>
<dbReference type="Pfam" id="PF18290">
    <property type="entry name" value="Nudix_hydro"/>
    <property type="match status" value="1"/>
</dbReference>
<feature type="domain" description="Nudix hydrolase" evidence="3">
    <location>
        <begin position="184"/>
        <end position="318"/>
    </location>
</feature>
<evidence type="ECO:0000313" key="4">
    <source>
        <dbReference type="EMBL" id="CAD8681268.1"/>
    </source>
</evidence>
<dbReference type="Pfam" id="PF00293">
    <property type="entry name" value="NUDIX"/>
    <property type="match status" value="1"/>
</dbReference>